<evidence type="ECO:0000313" key="3">
    <source>
        <dbReference type="Proteomes" id="UP000730482"/>
    </source>
</evidence>
<sequence length="143" mass="14931">MGPRLRGRTCGTRHRPGRSRREAAGGAPSRRAPNRPAACRRHDRPRRSSAATGTTSSTAPPHIVTADGEDVTAAFVAGAEAVAKFAADHGIARAVLQDRSPSCGCGRIYDGTHTGELVDGDGVLAALLKRQGVEVTATSPRRL</sequence>
<organism evidence="2 3">
    <name type="scientific">Catenulispora pinistramenti</name>
    <dbReference type="NCBI Taxonomy" id="2705254"/>
    <lineage>
        <taxon>Bacteria</taxon>
        <taxon>Bacillati</taxon>
        <taxon>Actinomycetota</taxon>
        <taxon>Actinomycetes</taxon>
        <taxon>Catenulisporales</taxon>
        <taxon>Catenulisporaceae</taxon>
        <taxon>Catenulispora</taxon>
    </lineage>
</organism>
<dbReference type="PANTHER" id="PTHR30087:SF1">
    <property type="entry name" value="HYPOTHETICAL CYTOSOLIC PROTEIN"/>
    <property type="match status" value="1"/>
</dbReference>
<dbReference type="Proteomes" id="UP000730482">
    <property type="component" value="Unassembled WGS sequence"/>
</dbReference>
<dbReference type="InterPro" id="IPR007553">
    <property type="entry name" value="2-thiour_desulf"/>
</dbReference>
<dbReference type="PANTHER" id="PTHR30087">
    <property type="entry name" value="INNER MEMBRANE PROTEIN"/>
    <property type="match status" value="1"/>
</dbReference>
<gene>
    <name evidence="2" type="ORF">KGQ19_48460</name>
</gene>
<proteinExistence type="predicted"/>
<keyword evidence="3" id="KW-1185">Reference proteome</keyword>
<evidence type="ECO:0000313" key="2">
    <source>
        <dbReference type="EMBL" id="MBS2554713.1"/>
    </source>
</evidence>
<feature type="compositionally biased region" description="Low complexity" evidence="1">
    <location>
        <begin position="24"/>
        <end position="37"/>
    </location>
</feature>
<feature type="compositionally biased region" description="Low complexity" evidence="1">
    <location>
        <begin position="48"/>
        <end position="61"/>
    </location>
</feature>
<dbReference type="EMBL" id="JAAFYZ010000460">
    <property type="protein sequence ID" value="MBS2554713.1"/>
    <property type="molecule type" value="Genomic_DNA"/>
</dbReference>
<comment type="caution">
    <text evidence="2">The sequence shown here is derived from an EMBL/GenBank/DDBJ whole genome shotgun (WGS) entry which is preliminary data.</text>
</comment>
<feature type="region of interest" description="Disordered" evidence="1">
    <location>
        <begin position="1"/>
        <end position="64"/>
    </location>
</feature>
<protein>
    <submittedName>
        <fullName evidence="2">DUF523 domain-containing protein</fullName>
    </submittedName>
</protein>
<evidence type="ECO:0000256" key="1">
    <source>
        <dbReference type="SAM" id="MobiDB-lite"/>
    </source>
</evidence>
<feature type="compositionally biased region" description="Basic residues" evidence="1">
    <location>
        <begin position="38"/>
        <end position="47"/>
    </location>
</feature>
<name>A0ABS5L8P2_9ACTN</name>
<accession>A0ABS5L8P2</accession>
<feature type="compositionally biased region" description="Basic residues" evidence="1">
    <location>
        <begin position="1"/>
        <end position="18"/>
    </location>
</feature>
<dbReference type="Pfam" id="PF04463">
    <property type="entry name" value="2-thiour_desulf"/>
    <property type="match status" value="1"/>
</dbReference>
<reference evidence="2 3" key="1">
    <citation type="submission" date="2020-02" db="EMBL/GenBank/DDBJ databases">
        <title>Acidophilic actinobacteria isolated from forest soil.</title>
        <authorList>
            <person name="Golinska P."/>
        </authorList>
    </citation>
    <scope>NUCLEOTIDE SEQUENCE [LARGE SCALE GENOMIC DNA]</scope>
    <source>
        <strain evidence="2 3">NL8</strain>
    </source>
</reference>